<accession>A0A9J6EQV6</accession>
<sequence>MTRALVAGDSMLKYLAGSFTLSSRTHVEVRSFSGVWIEKLFSLIAHSLADVHVVVLHVGTNNVGEEPLVLIARLRSLISRILDVNPSIRVVVSAILPRQASLRKCQWALSVGELEAFNTDAGETNAILQALCHKNGYGFVDGTWELMGMLKADGVHPTKHGSQLLGCLLRAAIKQASKDLEASHNGALQQQHQKEKDHKKLRFQYSDQSKGLAQYWNNVTNFPTLSTDPMLVVAPASPCKEMWSDVARKSDSATIQCHSAMPVTPKVAETDTAHGYPSLPITAVACTRASAVTVFAQVKRHPVRAPALVGGVWMQHKVKKTGRTAVPLCSAAFEQSPPSDCGPPDACGVTSTVSPQSEGVVLRKDSSAADTSASTPRDDPHVEKEVRVENRKGHSNKKPVSPALVSGASVHHKVTKTGRTAVPLCSAAFEQSPPSDCGPPNACGVTSTVSPQSEGVVLCKGSSAADASASTPRVDSLSREEALELLYSLSDESETSGDEAESSGDEFVPELTPPDSSLDED</sequence>
<dbReference type="EMBL" id="JABSTU010000002">
    <property type="protein sequence ID" value="KAH8036567.1"/>
    <property type="molecule type" value="Genomic_DNA"/>
</dbReference>
<keyword evidence="3" id="KW-1185">Reference proteome</keyword>
<evidence type="ECO:0000313" key="3">
    <source>
        <dbReference type="Proteomes" id="UP000821866"/>
    </source>
</evidence>
<dbReference type="InterPro" id="IPR036514">
    <property type="entry name" value="SGNH_hydro_sf"/>
</dbReference>
<comment type="caution">
    <text evidence="2">The sequence shown here is derived from an EMBL/GenBank/DDBJ whole genome shotgun (WGS) entry which is preliminary data.</text>
</comment>
<proteinExistence type="predicted"/>
<dbReference type="AlphaFoldDB" id="A0A9J6EQV6"/>
<evidence type="ECO:0000256" key="1">
    <source>
        <dbReference type="SAM" id="MobiDB-lite"/>
    </source>
</evidence>
<dbReference type="Gene3D" id="3.40.50.1110">
    <property type="entry name" value="SGNH hydrolase"/>
    <property type="match status" value="1"/>
</dbReference>
<dbReference type="VEuPathDB" id="VectorBase:LOC119173530"/>
<protein>
    <submittedName>
        <fullName evidence="2">Uncharacterized protein</fullName>
    </submittedName>
</protein>
<feature type="region of interest" description="Disordered" evidence="1">
    <location>
        <begin position="487"/>
        <end position="521"/>
    </location>
</feature>
<organism evidence="2 3">
    <name type="scientific">Rhipicephalus microplus</name>
    <name type="common">Cattle tick</name>
    <name type="synonym">Boophilus microplus</name>
    <dbReference type="NCBI Taxonomy" id="6941"/>
    <lineage>
        <taxon>Eukaryota</taxon>
        <taxon>Metazoa</taxon>
        <taxon>Ecdysozoa</taxon>
        <taxon>Arthropoda</taxon>
        <taxon>Chelicerata</taxon>
        <taxon>Arachnida</taxon>
        <taxon>Acari</taxon>
        <taxon>Parasitiformes</taxon>
        <taxon>Ixodida</taxon>
        <taxon>Ixodoidea</taxon>
        <taxon>Ixodidae</taxon>
        <taxon>Rhipicephalinae</taxon>
        <taxon>Rhipicephalus</taxon>
        <taxon>Boophilus</taxon>
    </lineage>
</organism>
<feature type="region of interest" description="Disordered" evidence="1">
    <location>
        <begin position="349"/>
        <end position="410"/>
    </location>
</feature>
<dbReference type="SUPFAM" id="SSF52266">
    <property type="entry name" value="SGNH hydrolase"/>
    <property type="match status" value="1"/>
</dbReference>
<dbReference type="CDD" id="cd00229">
    <property type="entry name" value="SGNH_hydrolase"/>
    <property type="match status" value="1"/>
</dbReference>
<reference evidence="2" key="1">
    <citation type="journal article" date="2020" name="Cell">
        <title>Large-Scale Comparative Analyses of Tick Genomes Elucidate Their Genetic Diversity and Vector Capacities.</title>
        <authorList>
            <consortium name="Tick Genome and Microbiome Consortium (TIGMIC)"/>
            <person name="Jia N."/>
            <person name="Wang J."/>
            <person name="Shi W."/>
            <person name="Du L."/>
            <person name="Sun Y."/>
            <person name="Zhan W."/>
            <person name="Jiang J.F."/>
            <person name="Wang Q."/>
            <person name="Zhang B."/>
            <person name="Ji P."/>
            <person name="Bell-Sakyi L."/>
            <person name="Cui X.M."/>
            <person name="Yuan T.T."/>
            <person name="Jiang B.G."/>
            <person name="Yang W.F."/>
            <person name="Lam T.T."/>
            <person name="Chang Q.C."/>
            <person name="Ding S.J."/>
            <person name="Wang X.J."/>
            <person name="Zhu J.G."/>
            <person name="Ruan X.D."/>
            <person name="Zhao L."/>
            <person name="Wei J.T."/>
            <person name="Ye R.Z."/>
            <person name="Que T.C."/>
            <person name="Du C.H."/>
            <person name="Zhou Y.H."/>
            <person name="Cheng J.X."/>
            <person name="Dai P.F."/>
            <person name="Guo W.B."/>
            <person name="Han X.H."/>
            <person name="Huang E.J."/>
            <person name="Li L.F."/>
            <person name="Wei W."/>
            <person name="Gao Y.C."/>
            <person name="Liu J.Z."/>
            <person name="Shao H.Z."/>
            <person name="Wang X."/>
            <person name="Wang C.C."/>
            <person name="Yang T.C."/>
            <person name="Huo Q.B."/>
            <person name="Li W."/>
            <person name="Chen H.Y."/>
            <person name="Chen S.E."/>
            <person name="Zhou L.G."/>
            <person name="Ni X.B."/>
            <person name="Tian J.H."/>
            <person name="Sheng Y."/>
            <person name="Liu T."/>
            <person name="Pan Y.S."/>
            <person name="Xia L.Y."/>
            <person name="Li J."/>
            <person name="Zhao F."/>
            <person name="Cao W.C."/>
        </authorList>
    </citation>
    <scope>NUCLEOTIDE SEQUENCE</scope>
    <source>
        <strain evidence="2">Rmic-2018</strain>
    </source>
</reference>
<dbReference type="Proteomes" id="UP000821866">
    <property type="component" value="Chromosome 10"/>
</dbReference>
<feature type="compositionally biased region" description="Basic and acidic residues" evidence="1">
    <location>
        <begin position="376"/>
        <end position="392"/>
    </location>
</feature>
<gene>
    <name evidence="2" type="ORF">HPB51_001601</name>
</gene>
<dbReference type="VEuPathDB" id="VectorBase:LOC119178793"/>
<feature type="compositionally biased region" description="Acidic residues" evidence="1">
    <location>
        <begin position="491"/>
        <end position="508"/>
    </location>
</feature>
<name>A0A9J6EQV6_RHIMP</name>
<reference evidence="2" key="2">
    <citation type="submission" date="2021-09" db="EMBL/GenBank/DDBJ databases">
        <authorList>
            <person name="Jia N."/>
            <person name="Wang J."/>
            <person name="Shi W."/>
            <person name="Du L."/>
            <person name="Sun Y."/>
            <person name="Zhan W."/>
            <person name="Jiang J."/>
            <person name="Wang Q."/>
            <person name="Zhang B."/>
            <person name="Ji P."/>
            <person name="Sakyi L.B."/>
            <person name="Cui X."/>
            <person name="Yuan T."/>
            <person name="Jiang B."/>
            <person name="Yang W."/>
            <person name="Lam T.T.-Y."/>
            <person name="Chang Q."/>
            <person name="Ding S."/>
            <person name="Wang X."/>
            <person name="Zhu J."/>
            <person name="Ruan X."/>
            <person name="Zhao L."/>
            <person name="Wei J."/>
            <person name="Que T."/>
            <person name="Du C."/>
            <person name="Cheng J."/>
            <person name="Dai P."/>
            <person name="Han X."/>
            <person name="Huang E."/>
            <person name="Gao Y."/>
            <person name="Liu J."/>
            <person name="Shao H."/>
            <person name="Ye R."/>
            <person name="Li L."/>
            <person name="Wei W."/>
            <person name="Wang X."/>
            <person name="Wang C."/>
            <person name="Huo Q."/>
            <person name="Li W."/>
            <person name="Guo W."/>
            <person name="Chen H."/>
            <person name="Chen S."/>
            <person name="Zhou L."/>
            <person name="Zhou L."/>
            <person name="Ni X."/>
            <person name="Tian J."/>
            <person name="Zhou Y."/>
            <person name="Sheng Y."/>
            <person name="Liu T."/>
            <person name="Pan Y."/>
            <person name="Xia L."/>
            <person name="Li J."/>
            <person name="Zhao F."/>
            <person name="Cao W."/>
        </authorList>
    </citation>
    <scope>NUCLEOTIDE SEQUENCE</scope>
    <source>
        <strain evidence="2">Rmic-2018</strain>
        <tissue evidence="2">Larvae</tissue>
    </source>
</reference>
<evidence type="ECO:0000313" key="2">
    <source>
        <dbReference type="EMBL" id="KAH8036567.1"/>
    </source>
</evidence>